<evidence type="ECO:0000313" key="1">
    <source>
        <dbReference type="EMBL" id="NYF50717.1"/>
    </source>
</evidence>
<dbReference type="Gene3D" id="3.10.450.50">
    <property type="match status" value="1"/>
</dbReference>
<dbReference type="EMBL" id="JACCCV010000001">
    <property type="protein sequence ID" value="NYF50717.1"/>
    <property type="molecule type" value="Genomic_DNA"/>
</dbReference>
<reference evidence="1 2" key="1">
    <citation type="submission" date="2020-07" db="EMBL/GenBank/DDBJ databases">
        <title>Genomic Encyclopedia of Type Strains, Phase IV (KMG-V): Genome sequencing to study the core and pangenomes of soil and plant-associated prokaryotes.</title>
        <authorList>
            <person name="Whitman W."/>
        </authorList>
    </citation>
    <scope>NUCLEOTIDE SEQUENCE [LARGE SCALE GENOMIC DNA]</scope>
    <source>
        <strain evidence="1 2">M8UP30</strain>
    </source>
</reference>
<protein>
    <submittedName>
        <fullName evidence="1">Putative ester cyclase</fullName>
    </submittedName>
</protein>
<dbReference type="GO" id="GO:0030638">
    <property type="term" value="P:polyketide metabolic process"/>
    <property type="evidence" value="ECO:0007669"/>
    <property type="project" value="InterPro"/>
</dbReference>
<sequence length="142" mass="15715">MSLAANKALAQRWFEEVWNQGKESTIDELFHPQGKGYGFPQPHSVLIGPEAFKTIHRQFHSAFGDIHITIDDLVAEGDLVAIRWTATMKHTGDGLGFPATGKTATLPGASFITCRDGIMTEGWNSMDMTKLTLQLQERDAQI</sequence>
<name>A0A7Y9NK99_9BACT</name>
<dbReference type="PANTHER" id="PTHR38436:SF1">
    <property type="entry name" value="ESTER CYCLASE"/>
    <property type="match status" value="1"/>
</dbReference>
<gene>
    <name evidence="1" type="ORF">HDF12_001082</name>
</gene>
<comment type="caution">
    <text evidence="1">The sequence shown here is derived from an EMBL/GenBank/DDBJ whole genome shotgun (WGS) entry which is preliminary data.</text>
</comment>
<accession>A0A7Y9NK99</accession>
<dbReference type="Proteomes" id="UP000534186">
    <property type="component" value="Unassembled WGS sequence"/>
</dbReference>
<dbReference type="AlphaFoldDB" id="A0A7Y9NK99"/>
<organism evidence="1 2">
    <name type="scientific">Tunturiibacter lichenicola</name>
    <dbReference type="NCBI Taxonomy" id="2051959"/>
    <lineage>
        <taxon>Bacteria</taxon>
        <taxon>Pseudomonadati</taxon>
        <taxon>Acidobacteriota</taxon>
        <taxon>Terriglobia</taxon>
        <taxon>Terriglobales</taxon>
        <taxon>Acidobacteriaceae</taxon>
        <taxon>Tunturiibacter</taxon>
    </lineage>
</organism>
<dbReference type="Pfam" id="PF07366">
    <property type="entry name" value="SnoaL"/>
    <property type="match status" value="1"/>
</dbReference>
<proteinExistence type="predicted"/>
<dbReference type="PANTHER" id="PTHR38436">
    <property type="entry name" value="POLYKETIDE CYCLASE SNOAL-LIKE DOMAIN"/>
    <property type="match status" value="1"/>
</dbReference>
<dbReference type="SUPFAM" id="SSF54427">
    <property type="entry name" value="NTF2-like"/>
    <property type="match status" value="1"/>
</dbReference>
<dbReference type="InterPro" id="IPR032710">
    <property type="entry name" value="NTF2-like_dom_sf"/>
</dbReference>
<evidence type="ECO:0000313" key="2">
    <source>
        <dbReference type="Proteomes" id="UP000534186"/>
    </source>
</evidence>
<dbReference type="InterPro" id="IPR009959">
    <property type="entry name" value="Cyclase_SnoaL-like"/>
</dbReference>